<evidence type="ECO:0000256" key="1">
    <source>
        <dbReference type="ARBA" id="ARBA00009580"/>
    </source>
</evidence>
<protein>
    <submittedName>
        <fullName evidence="2">Protein tyrosine phosphatase</fullName>
    </submittedName>
</protein>
<dbReference type="EMBL" id="CP018180">
    <property type="protein sequence ID" value="AUJ33136.1"/>
    <property type="molecule type" value="Genomic_DNA"/>
</dbReference>
<comment type="similarity">
    <text evidence="1">Belongs to the protein-tyrosine phosphatase family.</text>
</comment>
<name>A0A3S6QY79_9LACO</name>
<dbReference type="PANTHER" id="PTHR31126">
    <property type="entry name" value="TYROSINE-PROTEIN PHOSPHATASE"/>
    <property type="match status" value="1"/>
</dbReference>
<dbReference type="InterPro" id="IPR029021">
    <property type="entry name" value="Prot-tyrosine_phosphatase-like"/>
</dbReference>
<dbReference type="InterPro" id="IPR026893">
    <property type="entry name" value="Tyr/Ser_Pase_IphP-type"/>
</dbReference>
<evidence type="ECO:0000313" key="2">
    <source>
        <dbReference type="EMBL" id="AUJ33136.1"/>
    </source>
</evidence>
<dbReference type="PANTHER" id="PTHR31126:SF1">
    <property type="entry name" value="TYROSINE SPECIFIC PROTEIN PHOSPHATASES DOMAIN-CONTAINING PROTEIN"/>
    <property type="match status" value="1"/>
</dbReference>
<dbReference type="GO" id="GO:0004721">
    <property type="term" value="F:phosphoprotein phosphatase activity"/>
    <property type="evidence" value="ECO:0007669"/>
    <property type="project" value="InterPro"/>
</dbReference>
<organism evidence="2 3">
    <name type="scientific">Liquorilactobacillus nagelii</name>
    <dbReference type="NCBI Taxonomy" id="82688"/>
    <lineage>
        <taxon>Bacteria</taxon>
        <taxon>Bacillati</taxon>
        <taxon>Bacillota</taxon>
        <taxon>Bacilli</taxon>
        <taxon>Lactobacillales</taxon>
        <taxon>Lactobacillaceae</taxon>
        <taxon>Liquorilactobacillus</taxon>
    </lineage>
</organism>
<accession>A0A3S6QY79</accession>
<keyword evidence="3" id="KW-1185">Reference proteome</keyword>
<gene>
    <name evidence="2" type="ORF">BSQ50_00515</name>
</gene>
<dbReference type="Gene3D" id="3.90.190.10">
    <property type="entry name" value="Protein tyrosine phosphatase superfamily"/>
    <property type="match status" value="1"/>
</dbReference>
<reference evidence="2 3" key="1">
    <citation type="submission" date="2016-11" db="EMBL/GenBank/DDBJ databases">
        <title>Interaction between Lactobacillus species and yeast in water kefir.</title>
        <authorList>
            <person name="Behr J."/>
            <person name="Xu D."/>
            <person name="Vogel R.F."/>
        </authorList>
    </citation>
    <scope>NUCLEOTIDE SEQUENCE [LARGE SCALE GENOMIC DNA]</scope>
    <source>
        <strain evidence="2 3">TMW 1.1827</strain>
    </source>
</reference>
<dbReference type="Pfam" id="PF13350">
    <property type="entry name" value="Y_phosphatase3"/>
    <property type="match status" value="1"/>
</dbReference>
<dbReference type="PROSITE" id="PS00383">
    <property type="entry name" value="TYR_PHOSPHATASE_1"/>
    <property type="match status" value="1"/>
</dbReference>
<dbReference type="KEGG" id="lng:BSQ50_00515"/>
<sequence length="242" mass="27163">MTNLRDIGGYPAANGRLKTGIFFRSGELFNLPAATAAALHEQLAIKKIFDFRRPAEINNRPDSLIPATEYENINLLATPAQANPSLKNMVINPQMDRYMFTVYEELALSKSAQKGYQLFLNDLLALKEPLIFHCFAGKDRTGFAAALLLKLAGVSENDIFDDYLATNQARKKANQKILAEFAEKLSSANLSALKTSLNVRAEYLQHAFSEINQHYGTFDNYLTNGLQLAPDYKNKFRQSFIE</sequence>
<dbReference type="SUPFAM" id="SSF52799">
    <property type="entry name" value="(Phosphotyrosine protein) phosphatases II"/>
    <property type="match status" value="1"/>
</dbReference>
<evidence type="ECO:0000313" key="3">
    <source>
        <dbReference type="Proteomes" id="UP000324497"/>
    </source>
</evidence>
<dbReference type="AlphaFoldDB" id="A0A3S6QY79"/>
<proteinExistence type="inferred from homology"/>
<dbReference type="InterPro" id="IPR016130">
    <property type="entry name" value="Tyr_Pase_AS"/>
</dbReference>
<dbReference type="Proteomes" id="UP000324497">
    <property type="component" value="Chromosome"/>
</dbReference>